<gene>
    <name evidence="9" type="ORF">CYJ28_06460</name>
</gene>
<dbReference type="Proteomes" id="UP000234239">
    <property type="component" value="Unassembled WGS sequence"/>
</dbReference>
<evidence type="ECO:0000313" key="10">
    <source>
        <dbReference type="Proteomes" id="UP000234239"/>
    </source>
</evidence>
<evidence type="ECO:0000256" key="2">
    <source>
        <dbReference type="ARBA" id="ARBA00010145"/>
    </source>
</evidence>
<feature type="transmembrane region" description="Helical" evidence="8">
    <location>
        <begin position="43"/>
        <end position="62"/>
    </location>
</feature>
<dbReference type="InterPro" id="IPR038770">
    <property type="entry name" value="Na+/solute_symporter_sf"/>
</dbReference>
<evidence type="ECO:0000256" key="3">
    <source>
        <dbReference type="ARBA" id="ARBA00022448"/>
    </source>
</evidence>
<accession>A0A2I1MN40</accession>
<feature type="transmembrane region" description="Helical" evidence="8">
    <location>
        <begin position="143"/>
        <end position="161"/>
    </location>
</feature>
<dbReference type="Pfam" id="PF03547">
    <property type="entry name" value="Mem_trans"/>
    <property type="match status" value="1"/>
</dbReference>
<dbReference type="GO" id="GO:0055085">
    <property type="term" value="P:transmembrane transport"/>
    <property type="evidence" value="ECO:0007669"/>
    <property type="project" value="InterPro"/>
</dbReference>
<evidence type="ECO:0000256" key="4">
    <source>
        <dbReference type="ARBA" id="ARBA00022475"/>
    </source>
</evidence>
<evidence type="ECO:0000256" key="5">
    <source>
        <dbReference type="ARBA" id="ARBA00022692"/>
    </source>
</evidence>
<feature type="transmembrane region" description="Helical" evidence="8">
    <location>
        <begin position="202"/>
        <end position="222"/>
    </location>
</feature>
<feature type="transmembrane region" description="Helical" evidence="8">
    <location>
        <begin position="120"/>
        <end position="137"/>
    </location>
</feature>
<feature type="transmembrane region" description="Helical" evidence="8">
    <location>
        <begin position="74"/>
        <end position="99"/>
    </location>
</feature>
<comment type="caution">
    <text evidence="9">The sequence shown here is derived from an EMBL/GenBank/DDBJ whole genome shotgun (WGS) entry which is preliminary data.</text>
</comment>
<sequence length="320" mass="35441">MRTSTHDGGILLSAIIPMLILLATLFLGYWGQKVKLFTKSAQYDFSTMITYISSPALILSTINSAGELGTKDEALTFLAIAFIIYFFYMAFSFIVPKFIPVAKESEGTLQFLMTFQNNGFMGIPVIQALYGAGAMFYASLMNVPSNILVYSFGVWVMSRYSQKEEGQLSLRKIFLSPGFLASLIALAFFILDWKIPQAAETFLSLVGNMTTPLAMIVIGMSMTEIKFRDCFNDWRIYLLMLIKMVLLPIIIYYLFGSFLSHPIIISVLVVTAAMPGPSSATAYATIFDGDVTLATRYVFVSTLFSVLIIPLIISLLNLAG</sequence>
<feature type="transmembrane region" description="Helical" evidence="8">
    <location>
        <begin position="12"/>
        <end position="31"/>
    </location>
</feature>
<evidence type="ECO:0000256" key="8">
    <source>
        <dbReference type="SAM" id="Phobius"/>
    </source>
</evidence>
<feature type="transmembrane region" description="Helical" evidence="8">
    <location>
        <begin position="297"/>
        <end position="319"/>
    </location>
</feature>
<keyword evidence="7 8" id="KW-0472">Membrane</keyword>
<dbReference type="Gene3D" id="1.20.1530.20">
    <property type="match status" value="2"/>
</dbReference>
<organism evidence="9 10">
    <name type="scientific">Aerococcus sanguinicola</name>
    <dbReference type="NCBI Taxonomy" id="119206"/>
    <lineage>
        <taxon>Bacteria</taxon>
        <taxon>Bacillati</taxon>
        <taxon>Bacillota</taxon>
        <taxon>Bacilli</taxon>
        <taxon>Lactobacillales</taxon>
        <taxon>Aerococcaceae</taxon>
        <taxon>Aerococcus</taxon>
    </lineage>
</organism>
<feature type="transmembrane region" description="Helical" evidence="8">
    <location>
        <begin position="234"/>
        <end position="255"/>
    </location>
</feature>
<evidence type="ECO:0000256" key="1">
    <source>
        <dbReference type="ARBA" id="ARBA00004651"/>
    </source>
</evidence>
<keyword evidence="6 8" id="KW-1133">Transmembrane helix</keyword>
<feature type="transmembrane region" description="Helical" evidence="8">
    <location>
        <begin position="261"/>
        <end position="285"/>
    </location>
</feature>
<protein>
    <submittedName>
        <fullName evidence="9">AEC family transporter</fullName>
    </submittedName>
</protein>
<comment type="subcellular location">
    <subcellularLocation>
        <location evidence="1">Cell membrane</location>
        <topology evidence="1">Multi-pass membrane protein</topology>
    </subcellularLocation>
</comment>
<dbReference type="EMBL" id="PKGY01000003">
    <property type="protein sequence ID" value="PKZ21547.1"/>
    <property type="molecule type" value="Genomic_DNA"/>
</dbReference>
<feature type="transmembrane region" description="Helical" evidence="8">
    <location>
        <begin position="173"/>
        <end position="190"/>
    </location>
</feature>
<name>A0A2I1MN40_9LACT</name>
<evidence type="ECO:0000313" key="9">
    <source>
        <dbReference type="EMBL" id="PKZ21547.1"/>
    </source>
</evidence>
<keyword evidence="3" id="KW-0813">Transport</keyword>
<dbReference type="OrthoDB" id="401182at2"/>
<dbReference type="PANTHER" id="PTHR36838:SF1">
    <property type="entry name" value="SLR1864 PROTEIN"/>
    <property type="match status" value="1"/>
</dbReference>
<dbReference type="InterPro" id="IPR004776">
    <property type="entry name" value="Mem_transp_PIN-like"/>
</dbReference>
<dbReference type="GO" id="GO:0005886">
    <property type="term" value="C:plasma membrane"/>
    <property type="evidence" value="ECO:0007669"/>
    <property type="project" value="UniProtKB-SubCell"/>
</dbReference>
<dbReference type="AlphaFoldDB" id="A0A2I1MN40"/>
<evidence type="ECO:0000256" key="7">
    <source>
        <dbReference type="ARBA" id="ARBA00023136"/>
    </source>
</evidence>
<reference evidence="9 10" key="1">
    <citation type="submission" date="2017-12" db="EMBL/GenBank/DDBJ databases">
        <title>Phylogenetic diversity of female urinary microbiome.</title>
        <authorList>
            <person name="Thomas-White K."/>
            <person name="Wolfe A.J."/>
        </authorList>
    </citation>
    <scope>NUCLEOTIDE SEQUENCE [LARGE SCALE GENOMIC DNA]</scope>
    <source>
        <strain evidence="9 10">UMB0139</strain>
    </source>
</reference>
<evidence type="ECO:0000256" key="6">
    <source>
        <dbReference type="ARBA" id="ARBA00022989"/>
    </source>
</evidence>
<keyword evidence="4" id="KW-1003">Cell membrane</keyword>
<proteinExistence type="inferred from homology"/>
<dbReference type="PANTHER" id="PTHR36838">
    <property type="entry name" value="AUXIN EFFLUX CARRIER FAMILY PROTEIN"/>
    <property type="match status" value="1"/>
</dbReference>
<comment type="similarity">
    <text evidence="2">Belongs to the auxin efflux carrier (TC 2.A.69) family.</text>
</comment>
<keyword evidence="5 8" id="KW-0812">Transmembrane</keyword>